<proteinExistence type="predicted"/>
<evidence type="ECO:0000313" key="3">
    <source>
        <dbReference type="Proteomes" id="UP000027730"/>
    </source>
</evidence>
<feature type="signal peptide" evidence="1">
    <location>
        <begin position="1"/>
        <end position="17"/>
    </location>
</feature>
<evidence type="ECO:0000313" key="2">
    <source>
        <dbReference type="EMBL" id="KEQ69581.1"/>
    </source>
</evidence>
<dbReference type="OrthoDB" id="2910287at2759"/>
<accession>A0A074X4R9</accession>
<dbReference type="RefSeq" id="XP_013423736.1">
    <property type="nucleotide sequence ID" value="XM_013568282.1"/>
</dbReference>
<dbReference type="GeneID" id="25414190"/>
<organism evidence="2 3">
    <name type="scientific">Aureobasidium namibiae CBS 147.97</name>
    <dbReference type="NCBI Taxonomy" id="1043004"/>
    <lineage>
        <taxon>Eukaryota</taxon>
        <taxon>Fungi</taxon>
        <taxon>Dikarya</taxon>
        <taxon>Ascomycota</taxon>
        <taxon>Pezizomycotina</taxon>
        <taxon>Dothideomycetes</taxon>
        <taxon>Dothideomycetidae</taxon>
        <taxon>Dothideales</taxon>
        <taxon>Saccotheciaceae</taxon>
        <taxon>Aureobasidium</taxon>
    </lineage>
</organism>
<reference evidence="2 3" key="1">
    <citation type="journal article" date="2014" name="BMC Genomics">
        <title>Genome sequencing of four Aureobasidium pullulans varieties: biotechnological potential, stress tolerance, and description of new species.</title>
        <authorList>
            <person name="Gostin Ar C."/>
            <person name="Ohm R.A."/>
            <person name="Kogej T."/>
            <person name="Sonjak S."/>
            <person name="Turk M."/>
            <person name="Zajc J."/>
            <person name="Zalar P."/>
            <person name="Grube M."/>
            <person name="Sun H."/>
            <person name="Han J."/>
            <person name="Sharma A."/>
            <person name="Chiniquy J."/>
            <person name="Ngan C.Y."/>
            <person name="Lipzen A."/>
            <person name="Barry K."/>
            <person name="Grigoriev I.V."/>
            <person name="Gunde-Cimerman N."/>
        </authorList>
    </citation>
    <scope>NUCLEOTIDE SEQUENCE [LARGE SCALE GENOMIC DNA]</scope>
    <source>
        <strain evidence="2 3">CBS 147.97</strain>
    </source>
</reference>
<dbReference type="EMBL" id="KL584721">
    <property type="protein sequence ID" value="KEQ69581.1"/>
    <property type="molecule type" value="Genomic_DNA"/>
</dbReference>
<keyword evidence="1" id="KW-0732">Signal</keyword>
<evidence type="ECO:0000256" key="1">
    <source>
        <dbReference type="SAM" id="SignalP"/>
    </source>
</evidence>
<name>A0A074X4R9_9PEZI</name>
<feature type="chain" id="PRO_5001702017" evidence="1">
    <location>
        <begin position="18"/>
        <end position="127"/>
    </location>
</feature>
<gene>
    <name evidence="2" type="ORF">M436DRAFT_67232</name>
</gene>
<protein>
    <submittedName>
        <fullName evidence="2">Uncharacterized protein</fullName>
    </submittedName>
</protein>
<dbReference type="AlphaFoldDB" id="A0A074X4R9"/>
<keyword evidence="3" id="KW-1185">Reference proteome</keyword>
<dbReference type="HOGENOM" id="CLU_136885_3_0_1"/>
<dbReference type="Proteomes" id="UP000027730">
    <property type="component" value="Unassembled WGS sequence"/>
</dbReference>
<sequence>MHFFTALFSLFAATATAFPTKPAYSTTPAARDAGDVYICTGANFTGHCEYFKQALDTCVILPDTLSKQVSAFGPDEGARCLLMQGSCDDRMPYRDASYPGISDLRNSTFDGTATSFICFHLPSTEEA</sequence>